<dbReference type="STRING" id="1428644.BIV57_16250"/>
<keyword evidence="1" id="KW-0677">Repeat</keyword>
<organism evidence="3 4">
    <name type="scientific">Mangrovactinospora gilvigrisea</name>
    <dbReference type="NCBI Taxonomy" id="1428644"/>
    <lineage>
        <taxon>Bacteria</taxon>
        <taxon>Bacillati</taxon>
        <taxon>Actinomycetota</taxon>
        <taxon>Actinomycetes</taxon>
        <taxon>Kitasatosporales</taxon>
        <taxon>Streptomycetaceae</taxon>
        <taxon>Mangrovactinospora</taxon>
    </lineage>
</organism>
<sequence length="244" mass="25959">MTEKQEHSESPELPVRLDDLIGHVRAVHPDGDALIHLEDAVQLAASLGELSDHLVGHFVDQARRGGASWTEIGSHMGVTKQAAQKRFVEKATAGLTENGVTMERFTARARVVVEKAAEAARATGFPAVRSEHILLGLLEEPQGLAAVAIQGAGADLEDLRAAARAALEEADHDDLAAGAFPRVLTLTLRQALMLGHNYIGTEHILLALFDDPGNPVTALLTTQGAAPETVRAGIAELLRGYTKK</sequence>
<evidence type="ECO:0000313" key="3">
    <source>
        <dbReference type="EMBL" id="OIV36419.1"/>
    </source>
</evidence>
<dbReference type="AlphaFoldDB" id="A0A1J7BCL5"/>
<dbReference type="EMBL" id="MLCF01000094">
    <property type="protein sequence ID" value="OIV36419.1"/>
    <property type="molecule type" value="Genomic_DNA"/>
</dbReference>
<protein>
    <recommendedName>
        <fullName evidence="2">Clp R domain-containing protein</fullName>
    </recommendedName>
</protein>
<evidence type="ECO:0000256" key="1">
    <source>
        <dbReference type="PROSITE-ProRule" id="PRU01251"/>
    </source>
</evidence>
<evidence type="ECO:0000259" key="2">
    <source>
        <dbReference type="PROSITE" id="PS51903"/>
    </source>
</evidence>
<accession>A0A1J7BCL5</accession>
<reference evidence="3 4" key="1">
    <citation type="submission" date="2016-10" db="EMBL/GenBank/DDBJ databases">
        <title>Genome sequence of Streptomyces gilvigriseus MUSC 26.</title>
        <authorList>
            <person name="Lee L.-H."/>
            <person name="Ser H.-L."/>
        </authorList>
    </citation>
    <scope>NUCLEOTIDE SEQUENCE [LARGE SCALE GENOMIC DNA]</scope>
    <source>
        <strain evidence="3 4">MUSC 26</strain>
    </source>
</reference>
<dbReference type="InterPro" id="IPR004176">
    <property type="entry name" value="Clp_R_N"/>
</dbReference>
<keyword evidence="4" id="KW-1185">Reference proteome</keyword>
<dbReference type="PROSITE" id="PS51903">
    <property type="entry name" value="CLP_R"/>
    <property type="match status" value="1"/>
</dbReference>
<evidence type="ECO:0000313" key="4">
    <source>
        <dbReference type="Proteomes" id="UP000243342"/>
    </source>
</evidence>
<proteinExistence type="predicted"/>
<dbReference type="Pfam" id="PF02861">
    <property type="entry name" value="Clp_N"/>
    <property type="match status" value="1"/>
</dbReference>
<dbReference type="RefSeq" id="WP_071657599.1">
    <property type="nucleotide sequence ID" value="NZ_MLCF01000094.1"/>
</dbReference>
<dbReference type="SUPFAM" id="SSF81923">
    <property type="entry name" value="Double Clp-N motif"/>
    <property type="match status" value="1"/>
</dbReference>
<dbReference type="Proteomes" id="UP000243342">
    <property type="component" value="Unassembled WGS sequence"/>
</dbReference>
<comment type="caution">
    <text evidence="3">The sequence shown here is derived from an EMBL/GenBank/DDBJ whole genome shotgun (WGS) entry which is preliminary data.</text>
</comment>
<name>A0A1J7BCL5_9ACTN</name>
<dbReference type="InterPro" id="IPR036628">
    <property type="entry name" value="Clp_N_dom_sf"/>
</dbReference>
<gene>
    <name evidence="3" type="ORF">BIV57_16250</name>
</gene>
<dbReference type="Gene3D" id="1.10.1780.10">
    <property type="entry name" value="Clp, N-terminal domain"/>
    <property type="match status" value="1"/>
</dbReference>
<feature type="domain" description="Clp R" evidence="2">
    <location>
        <begin position="102"/>
        <end position="240"/>
    </location>
</feature>